<reference evidence="2" key="1">
    <citation type="submission" date="2023-06" db="EMBL/GenBank/DDBJ databases">
        <title>Genome-scale phylogeny and comparative genomics of the fungal order Sordariales.</title>
        <authorList>
            <consortium name="Lawrence Berkeley National Laboratory"/>
            <person name="Hensen N."/>
            <person name="Bonometti L."/>
            <person name="Westerberg I."/>
            <person name="Brannstrom I.O."/>
            <person name="Guillou S."/>
            <person name="Cros-Aarteil S."/>
            <person name="Calhoun S."/>
            <person name="Haridas S."/>
            <person name="Kuo A."/>
            <person name="Mondo S."/>
            <person name="Pangilinan J."/>
            <person name="Riley R."/>
            <person name="Labutti K."/>
            <person name="Andreopoulos B."/>
            <person name="Lipzen A."/>
            <person name="Chen C."/>
            <person name="Yanf M."/>
            <person name="Daum C."/>
            <person name="Ng V."/>
            <person name="Clum A."/>
            <person name="Steindorff A."/>
            <person name="Ohm R."/>
            <person name="Martin F."/>
            <person name="Silar P."/>
            <person name="Natvig D."/>
            <person name="Lalanne C."/>
            <person name="Gautier V."/>
            <person name="Ament-Velasquez S.L."/>
            <person name="Kruys A."/>
            <person name="Hutchinson M.I."/>
            <person name="Powell A.J."/>
            <person name="Barry K."/>
            <person name="Miller A.N."/>
            <person name="Grigoriev I.V."/>
            <person name="Debuchy R."/>
            <person name="Gladieux P."/>
            <person name="Thoren M.H."/>
            <person name="Johannesson H."/>
        </authorList>
    </citation>
    <scope>NUCLEOTIDE SEQUENCE</scope>
    <source>
        <strain evidence="2">SMH2532-1</strain>
    </source>
</reference>
<evidence type="ECO:0000256" key="1">
    <source>
        <dbReference type="SAM" id="MobiDB-lite"/>
    </source>
</evidence>
<comment type="caution">
    <text evidence="2">The sequence shown here is derived from an EMBL/GenBank/DDBJ whole genome shotgun (WGS) entry which is preliminary data.</text>
</comment>
<sequence>MESINTFLSEKEPTTGMTGSEPQPAAAKNTLYGLPEELLEKILEYAVADDNAEQDSGCRSFKKEFPVLWNLHEFRRVARLPLVGRRFYRLAMPMIYREVAFKAGGPCDRQAQLLRSLTEAKLGDHVKTLILDVRPRGCDFADSVVGDGRLVSVMSGATALNVLMSTDPDERQDMLEAVGAVIRGLPLLGEMELGMSDREFSFPLREVCEQLNGAVGSLRKLVWRGATCEGFRLFRTGPGGLEERSFPVTDLSLFNLIGGLSELEDLVKWLARLQRFTLRDSRPRHSPQGWTLSQIANILSAHKSTLEALDLCGMDGRQGLSGLDLRGFARLESLELSRWSTGVHPGQVTSILGAPRLRRFCWMFEHRSDGYFMNTGTMLHFGDTEETFVRALIATAVEVSSPLMHIDIECRPNRKQLWCRDEHLNRISWSEQYGWPVVYPWDRLERLRSEAKAVGIDLAFPGPTISRAEFAEFERGQRGGTRRRRAHGSPDCR</sequence>
<dbReference type="Proteomes" id="UP001174936">
    <property type="component" value="Unassembled WGS sequence"/>
</dbReference>
<dbReference type="AlphaFoldDB" id="A0AA40CM47"/>
<evidence type="ECO:0000313" key="3">
    <source>
        <dbReference type="Proteomes" id="UP001174936"/>
    </source>
</evidence>
<protein>
    <recommendedName>
        <fullName evidence="4">F-box domain-containing protein</fullName>
    </recommendedName>
</protein>
<keyword evidence="3" id="KW-1185">Reference proteome</keyword>
<name>A0AA40CM47_9PEZI</name>
<evidence type="ECO:0008006" key="4">
    <source>
        <dbReference type="Google" id="ProtNLM"/>
    </source>
</evidence>
<evidence type="ECO:0000313" key="2">
    <source>
        <dbReference type="EMBL" id="KAK0644046.1"/>
    </source>
</evidence>
<accession>A0AA40CM47</accession>
<dbReference type="EMBL" id="JAULSV010000005">
    <property type="protein sequence ID" value="KAK0644046.1"/>
    <property type="molecule type" value="Genomic_DNA"/>
</dbReference>
<feature type="region of interest" description="Disordered" evidence="1">
    <location>
        <begin position="1"/>
        <end position="26"/>
    </location>
</feature>
<proteinExistence type="predicted"/>
<gene>
    <name evidence="2" type="ORF">B0T16DRAFT_460131</name>
</gene>
<organism evidence="2 3">
    <name type="scientific">Cercophora newfieldiana</name>
    <dbReference type="NCBI Taxonomy" id="92897"/>
    <lineage>
        <taxon>Eukaryota</taxon>
        <taxon>Fungi</taxon>
        <taxon>Dikarya</taxon>
        <taxon>Ascomycota</taxon>
        <taxon>Pezizomycotina</taxon>
        <taxon>Sordariomycetes</taxon>
        <taxon>Sordariomycetidae</taxon>
        <taxon>Sordariales</taxon>
        <taxon>Lasiosphaeriaceae</taxon>
        <taxon>Cercophora</taxon>
    </lineage>
</organism>